<accession>A0A5P4S6Z5</accession>
<gene>
    <name evidence="2" type="primary">wcaA</name>
    <name evidence="3" type="synonym">tarF</name>
</gene>
<dbReference type="AlphaFoldDB" id="A0A5P4S6Z5"/>
<evidence type="ECO:0000259" key="1">
    <source>
        <dbReference type="Pfam" id="PF00535"/>
    </source>
</evidence>
<dbReference type="InterPro" id="IPR001173">
    <property type="entry name" value="Glyco_trans_2-like"/>
</dbReference>
<dbReference type="EMBL" id="MK503855">
    <property type="protein sequence ID" value="QFF90747.1"/>
    <property type="molecule type" value="Genomic_DNA"/>
</dbReference>
<dbReference type="SUPFAM" id="SSF53448">
    <property type="entry name" value="Nucleotide-diphospho-sugar transferases"/>
    <property type="match status" value="1"/>
</dbReference>
<protein>
    <submittedName>
        <fullName evidence="2">Glycosyltransferase-like protein</fullName>
    </submittedName>
</protein>
<dbReference type="InterPro" id="IPR029044">
    <property type="entry name" value="Nucleotide-diphossugar_trans"/>
</dbReference>
<feature type="domain" description="Glycosyltransferase 2-like" evidence="1">
    <location>
        <begin position="4"/>
        <end position="123"/>
    </location>
</feature>
<dbReference type="RefSeq" id="WP_029823961.1">
    <property type="nucleotide sequence ID" value="NZ_JBJJKI010000003.1"/>
</dbReference>
<proteinExistence type="predicted"/>
<evidence type="ECO:0000313" key="3">
    <source>
        <dbReference type="EMBL" id="QFF90747.1"/>
    </source>
</evidence>
<reference evidence="2" key="1">
    <citation type="journal article" date="2019" name="Int. J. Food Microbiol.">
        <title>Developing a novel molecular serotyping system based on capsular polysaccharide synthesis gene clusters of Vibrio parahaemolyticus.</title>
        <authorList>
            <person name="Pang Y."/>
            <person name="Guo X."/>
            <person name="Tian X."/>
            <person name="Liu F."/>
            <person name="Wang L."/>
            <person name="Wu J."/>
            <person name="Zhang S."/>
            <person name="Li S."/>
            <person name="Liu B."/>
        </authorList>
    </citation>
    <scope>NUCLEOTIDE SEQUENCE</scope>
    <source>
        <strain evidence="2">G3566</strain>
    </source>
</reference>
<dbReference type="PANTHER" id="PTHR22916:SF3">
    <property type="entry name" value="UDP-GLCNAC:BETAGAL BETA-1,3-N-ACETYLGLUCOSAMINYLTRANSFERASE-LIKE PROTEIN 1"/>
    <property type="match status" value="1"/>
</dbReference>
<reference evidence="3" key="2">
    <citation type="submission" date="2019-02" db="EMBL/GenBank/DDBJ databases">
        <authorList>
            <person name="Pang Y."/>
        </authorList>
    </citation>
    <scope>NUCLEOTIDE SEQUENCE</scope>
    <source>
        <strain evidence="3">G3567</strain>
    </source>
</reference>
<evidence type="ECO:0000313" key="2">
    <source>
        <dbReference type="EMBL" id="QFC18196.1"/>
    </source>
</evidence>
<organism evidence="2">
    <name type="scientific">Vibrio parahaemolyticus</name>
    <dbReference type="NCBI Taxonomy" id="670"/>
    <lineage>
        <taxon>Bacteria</taxon>
        <taxon>Pseudomonadati</taxon>
        <taxon>Pseudomonadota</taxon>
        <taxon>Gammaproteobacteria</taxon>
        <taxon>Vibrionales</taxon>
        <taxon>Vibrionaceae</taxon>
        <taxon>Vibrio</taxon>
    </lineage>
</organism>
<dbReference type="CDD" id="cd00761">
    <property type="entry name" value="Glyco_tranf_GTA_type"/>
    <property type="match status" value="1"/>
</dbReference>
<dbReference type="Gene3D" id="3.90.550.10">
    <property type="entry name" value="Spore Coat Polysaccharide Biosynthesis Protein SpsA, Chain A"/>
    <property type="match status" value="1"/>
</dbReference>
<sequence>MKVSVVIPVYNNTGSIVDSIDSVLNQSFGNIEIIVVDDCSQDNTYSFLKNKYADSIVLIKCDENRGPGGARNIGLRKAKGDYILFLDSDDVILYNCIEVMVTSAIKSCSDLLLCDYGKFSESFDFKCDIFKSDSTVDIVRISSFDYLRIHGYAPWGVLIRKNILQGDIFPENMIAEDIYSTPTLLNIASSIYYIKSELFKYRVNRDGSITSNVDRHNQAIIHALNLLNRSSNISDSILLYVNLLIIRHLYLQGAKIDTIKYLDKTAKLKYNSQGGNIILRLELFLVYKYITNRKYIYLNLMKKTREFVSYISLRLKN</sequence>
<dbReference type="PANTHER" id="PTHR22916">
    <property type="entry name" value="GLYCOSYLTRANSFERASE"/>
    <property type="match status" value="1"/>
</dbReference>
<dbReference type="Pfam" id="PF00535">
    <property type="entry name" value="Glycos_transf_2"/>
    <property type="match status" value="1"/>
</dbReference>
<dbReference type="EMBL" id="MK482089">
    <property type="protein sequence ID" value="QFC18196.1"/>
    <property type="molecule type" value="Genomic_DNA"/>
</dbReference>
<dbReference type="GO" id="GO:0016758">
    <property type="term" value="F:hexosyltransferase activity"/>
    <property type="evidence" value="ECO:0007669"/>
    <property type="project" value="UniProtKB-ARBA"/>
</dbReference>
<keyword evidence="2" id="KW-0808">Transferase</keyword>
<name>A0A5P4S6Z5_VIBPH</name>